<feature type="region of interest" description="Disordered" evidence="2">
    <location>
        <begin position="1"/>
        <end position="20"/>
    </location>
</feature>
<evidence type="ECO:0000256" key="1">
    <source>
        <dbReference type="ARBA" id="ARBA00023157"/>
    </source>
</evidence>
<evidence type="ECO:0000313" key="4">
    <source>
        <dbReference type="EMBL" id="ODQ80003.1"/>
    </source>
</evidence>
<proteinExistence type="predicted"/>
<dbReference type="PANTHER" id="PTHR13639">
    <property type="entry name" value="CYTOCHROME C OXIDASE ASSEMBLY FACTOR 4 HOMOLOG, MITOCHONDRIAL"/>
    <property type="match status" value="1"/>
</dbReference>
<sequence>MTEFEKKPVDVQEDDEPDDWDKRIIDTGCADENLKLQLCHADSGDWRKCTQEMEAFRKCWDEHQNNIRTRTKNN</sequence>
<keyword evidence="5" id="KW-1185">Reference proteome</keyword>
<dbReference type="InterPro" id="IPR010625">
    <property type="entry name" value="CHCH"/>
</dbReference>
<dbReference type="GeneID" id="30146784"/>
<accession>A0A1E3QQP0</accession>
<dbReference type="AlphaFoldDB" id="A0A1E3QQP0"/>
<dbReference type="STRING" id="984486.A0A1E3QQP0"/>
<reference evidence="5" key="1">
    <citation type="submission" date="2016-05" db="EMBL/GenBank/DDBJ databases">
        <title>Comparative genomics of biotechnologically important yeasts.</title>
        <authorList>
            <consortium name="DOE Joint Genome Institute"/>
            <person name="Riley R."/>
            <person name="Haridas S."/>
            <person name="Wolfe K.H."/>
            <person name="Lopes M.R."/>
            <person name="Hittinger C.T."/>
            <person name="Goker M."/>
            <person name="Salamov A."/>
            <person name="Wisecaver J."/>
            <person name="Long T.M."/>
            <person name="Aerts A.L."/>
            <person name="Barry K."/>
            <person name="Choi C."/>
            <person name="Clum A."/>
            <person name="Coughlan A.Y."/>
            <person name="Deshpande S."/>
            <person name="Douglass A.P."/>
            <person name="Hanson S.J."/>
            <person name="Klenk H.-P."/>
            <person name="Labutti K."/>
            <person name="Lapidus A."/>
            <person name="Lindquist E."/>
            <person name="Lipzen A."/>
            <person name="Meier-Kolthoff J.P."/>
            <person name="Ohm R.A."/>
            <person name="Otillar R.P."/>
            <person name="Pangilinan J."/>
            <person name="Peng Y."/>
            <person name="Rokas A."/>
            <person name="Rosa C.A."/>
            <person name="Scheuner C."/>
            <person name="Sibirny A.A."/>
            <person name="Slot J.C."/>
            <person name="Stielow J.B."/>
            <person name="Sun H."/>
            <person name="Kurtzman C.P."/>
            <person name="Blackwell M."/>
            <person name="Grigoriev I.V."/>
            <person name="Jeffries T.W."/>
        </authorList>
    </citation>
    <scope>NUCLEOTIDE SEQUENCE [LARGE SCALE GENOMIC DNA]</scope>
    <source>
        <strain evidence="5">NRRL Y-12698</strain>
    </source>
</reference>
<dbReference type="PROSITE" id="PS51808">
    <property type="entry name" value="CHCH"/>
    <property type="match status" value="1"/>
</dbReference>
<feature type="compositionally biased region" description="Basic and acidic residues" evidence="2">
    <location>
        <begin position="1"/>
        <end position="10"/>
    </location>
</feature>
<keyword evidence="1" id="KW-1015">Disulfide bond</keyword>
<protein>
    <recommendedName>
        <fullName evidence="3">CHCH domain-containing protein</fullName>
    </recommendedName>
</protein>
<feature type="domain" description="CHCH" evidence="3">
    <location>
        <begin position="29"/>
        <end position="60"/>
    </location>
</feature>
<dbReference type="GO" id="GO:0005758">
    <property type="term" value="C:mitochondrial intermembrane space"/>
    <property type="evidence" value="ECO:0007669"/>
    <property type="project" value="InterPro"/>
</dbReference>
<dbReference type="Pfam" id="PF06747">
    <property type="entry name" value="CHCH"/>
    <property type="match status" value="1"/>
</dbReference>
<evidence type="ECO:0000313" key="5">
    <source>
        <dbReference type="Proteomes" id="UP000094336"/>
    </source>
</evidence>
<dbReference type="PANTHER" id="PTHR13639:SF2">
    <property type="entry name" value="CYTOCHROME C OXIDASE ASSEMBLY FACTOR 4 HOMOLOG, MITOCHONDRIAL"/>
    <property type="match status" value="1"/>
</dbReference>
<dbReference type="OrthoDB" id="5586401at2759"/>
<gene>
    <name evidence="4" type="ORF">BABINDRAFT_161650</name>
</gene>
<dbReference type="RefSeq" id="XP_018985331.1">
    <property type="nucleotide sequence ID" value="XM_019128931.1"/>
</dbReference>
<dbReference type="Proteomes" id="UP000094336">
    <property type="component" value="Unassembled WGS sequence"/>
</dbReference>
<dbReference type="GO" id="GO:0033617">
    <property type="term" value="P:mitochondrial respiratory chain complex IV assembly"/>
    <property type="evidence" value="ECO:0007669"/>
    <property type="project" value="InterPro"/>
</dbReference>
<dbReference type="InterPro" id="IPR039870">
    <property type="entry name" value="Coa4-like"/>
</dbReference>
<name>A0A1E3QQP0_9ASCO</name>
<evidence type="ECO:0000256" key="2">
    <source>
        <dbReference type="SAM" id="MobiDB-lite"/>
    </source>
</evidence>
<evidence type="ECO:0000259" key="3">
    <source>
        <dbReference type="Pfam" id="PF06747"/>
    </source>
</evidence>
<dbReference type="EMBL" id="KV454431">
    <property type="protein sequence ID" value="ODQ80003.1"/>
    <property type="molecule type" value="Genomic_DNA"/>
</dbReference>
<organism evidence="4 5">
    <name type="scientific">Babjeviella inositovora NRRL Y-12698</name>
    <dbReference type="NCBI Taxonomy" id="984486"/>
    <lineage>
        <taxon>Eukaryota</taxon>
        <taxon>Fungi</taxon>
        <taxon>Dikarya</taxon>
        <taxon>Ascomycota</taxon>
        <taxon>Saccharomycotina</taxon>
        <taxon>Pichiomycetes</taxon>
        <taxon>Serinales incertae sedis</taxon>
        <taxon>Babjeviella</taxon>
    </lineage>
</organism>